<evidence type="ECO:0000256" key="11">
    <source>
        <dbReference type="HAMAP-Rule" id="MF_00392"/>
    </source>
</evidence>
<comment type="catalytic activity">
    <reaction evidence="10 11">
        <text>a lipid X + a UDP-2-N,3-O-bis[(3R)-3-hydroxyacyl]-alpha-D-glucosamine = a lipid A disaccharide + UDP + H(+)</text>
        <dbReference type="Rhea" id="RHEA:67828"/>
        <dbReference type="ChEBI" id="CHEBI:15378"/>
        <dbReference type="ChEBI" id="CHEBI:58223"/>
        <dbReference type="ChEBI" id="CHEBI:137748"/>
        <dbReference type="ChEBI" id="CHEBI:176338"/>
        <dbReference type="ChEBI" id="CHEBI:176343"/>
        <dbReference type="EC" id="2.4.1.182"/>
    </reaction>
</comment>
<comment type="function">
    <text evidence="1 11">Condensation of UDP-2,3-diacylglucosamine and 2,3-diacylglucosamine-1-phosphate to form lipid A disaccharide, a precursor of lipid A, a phosphorylated glycolipid that anchors the lipopolysaccharide to the outer membrane of the cell.</text>
</comment>
<evidence type="ECO:0000256" key="9">
    <source>
        <dbReference type="ARBA" id="ARBA00023098"/>
    </source>
</evidence>
<reference evidence="12 13" key="1">
    <citation type="journal article" date="2019" name="Nature">
        <title>A new antibiotic selectively kills Gram-negative pathogens.</title>
        <authorList>
            <person name="Imai Y."/>
            <person name="Meyer K.J."/>
            <person name="Iinishi A."/>
            <person name="Favre-Godal Q."/>
            <person name="Green R."/>
            <person name="Manuse S."/>
            <person name="Caboni M."/>
            <person name="Mori M."/>
            <person name="Niles S."/>
            <person name="Ghiglieri M."/>
            <person name="Honrao C."/>
            <person name="Ma X."/>
            <person name="Guo J.J."/>
            <person name="Makriyannis A."/>
            <person name="Linares-Otoya L."/>
            <person name="Boehringer N."/>
            <person name="Wuisan Z.G."/>
            <person name="Kaur H."/>
            <person name="Wu R."/>
            <person name="Mateus A."/>
            <person name="Typas A."/>
            <person name="Savitski M.M."/>
            <person name="Espinoza J.L."/>
            <person name="O'Rourke A."/>
            <person name="Nelson K.E."/>
            <person name="Hiller S."/>
            <person name="Noinaj N."/>
            <person name="Schaeberle T.F."/>
            <person name="D'Onofrio A."/>
            <person name="Lewis K."/>
        </authorList>
    </citation>
    <scope>NUCLEOTIDE SEQUENCE [LARGE SCALE GENOMIC DNA]</scope>
    <source>
        <strain evidence="12 13">HGB 1456</strain>
    </source>
</reference>
<dbReference type="RefSeq" id="WP_152964101.1">
    <property type="nucleotide sequence ID" value="NZ_CAWOZU010000008.1"/>
</dbReference>
<comment type="catalytic activity">
    <reaction evidence="11">
        <text>2-N,3-O-bis[(3R)-3-hydroxytetradecanoyl]-alpha-D-glucosaminyl 1-phosphate + UDP-2-N,3-O-bis[(3R)-3-hydroxytetradecanoyl]-alpha-D-glucosamine = lipid A disaccharide (E. coli) + UDP + H(+)</text>
        <dbReference type="Rhea" id="RHEA:22668"/>
        <dbReference type="ChEBI" id="CHEBI:15378"/>
        <dbReference type="ChEBI" id="CHEBI:57957"/>
        <dbReference type="ChEBI" id="CHEBI:58223"/>
        <dbReference type="ChEBI" id="CHEBI:58466"/>
        <dbReference type="ChEBI" id="CHEBI:78847"/>
    </reaction>
</comment>
<keyword evidence="6 11" id="KW-0441">Lipid A biosynthesis</keyword>
<dbReference type="UniPathway" id="UPA00359">
    <property type="reaction ID" value="UER00481"/>
</dbReference>
<evidence type="ECO:0000313" key="12">
    <source>
        <dbReference type="EMBL" id="MQL50458.1"/>
    </source>
</evidence>
<comment type="caution">
    <text evidence="12">The sequence shown here is derived from an EMBL/GenBank/DDBJ whole genome shotgun (WGS) entry which is preliminary data.</text>
</comment>
<evidence type="ECO:0000256" key="2">
    <source>
        <dbReference type="ARBA" id="ARBA00007868"/>
    </source>
</evidence>
<dbReference type="CDD" id="cd01635">
    <property type="entry name" value="Glycosyltransferase_GTB-type"/>
    <property type="match status" value="1"/>
</dbReference>
<gene>
    <name evidence="11 12" type="primary">lpxB</name>
    <name evidence="12" type="ORF">GEA64_21985</name>
</gene>
<dbReference type="NCBIfam" id="TIGR00215">
    <property type="entry name" value="lpxB"/>
    <property type="match status" value="1"/>
</dbReference>
<evidence type="ECO:0000256" key="4">
    <source>
        <dbReference type="ARBA" id="ARBA00020902"/>
    </source>
</evidence>
<dbReference type="Proteomes" id="UP000481739">
    <property type="component" value="Unassembled WGS sequence"/>
</dbReference>
<dbReference type="Pfam" id="PF02684">
    <property type="entry name" value="LpxB"/>
    <property type="match status" value="1"/>
</dbReference>
<evidence type="ECO:0000256" key="8">
    <source>
        <dbReference type="ARBA" id="ARBA00022679"/>
    </source>
</evidence>
<dbReference type="GO" id="GO:0016020">
    <property type="term" value="C:membrane"/>
    <property type="evidence" value="ECO:0007669"/>
    <property type="project" value="GOC"/>
</dbReference>
<evidence type="ECO:0000256" key="7">
    <source>
        <dbReference type="ARBA" id="ARBA00022676"/>
    </source>
</evidence>
<dbReference type="AlphaFoldDB" id="A0A7C9GLT5"/>
<dbReference type="EC" id="2.4.1.182" evidence="3 11"/>
<keyword evidence="7 11" id="KW-0328">Glycosyltransferase</keyword>
<dbReference type="InterPro" id="IPR003835">
    <property type="entry name" value="Glyco_trans_19"/>
</dbReference>
<keyword evidence="5 11" id="KW-0444">Lipid biosynthesis</keyword>
<proteinExistence type="inferred from homology"/>
<keyword evidence="8 11" id="KW-0808">Transferase</keyword>
<dbReference type="EMBL" id="WHZZ01000017">
    <property type="protein sequence ID" value="MQL50458.1"/>
    <property type="molecule type" value="Genomic_DNA"/>
</dbReference>
<evidence type="ECO:0000256" key="6">
    <source>
        <dbReference type="ARBA" id="ARBA00022556"/>
    </source>
</evidence>
<evidence type="ECO:0000313" key="13">
    <source>
        <dbReference type="Proteomes" id="UP000481739"/>
    </source>
</evidence>
<dbReference type="GO" id="GO:0005543">
    <property type="term" value="F:phospholipid binding"/>
    <property type="evidence" value="ECO:0007669"/>
    <property type="project" value="TreeGrafter"/>
</dbReference>
<keyword evidence="9 11" id="KW-0443">Lipid metabolism</keyword>
<evidence type="ECO:0000256" key="10">
    <source>
        <dbReference type="ARBA" id="ARBA00048975"/>
    </source>
</evidence>
<evidence type="ECO:0000256" key="1">
    <source>
        <dbReference type="ARBA" id="ARBA00002056"/>
    </source>
</evidence>
<dbReference type="GO" id="GO:0008915">
    <property type="term" value="F:lipid-A-disaccharide synthase activity"/>
    <property type="evidence" value="ECO:0007669"/>
    <property type="project" value="UniProtKB-UniRule"/>
</dbReference>
<comment type="pathway">
    <text evidence="11">Glycolipid biosynthesis; lipid IV(A) biosynthesis; lipid IV(A) from (3R)-3-hydroxytetradecanoyl-[acyl-carrier-protein] and UDP-N-acetyl-alpha-D-glucosamine: step 5/6.</text>
</comment>
<accession>A0A7C9GLT5</accession>
<dbReference type="HAMAP" id="MF_00392">
    <property type="entry name" value="LpxB"/>
    <property type="match status" value="1"/>
</dbReference>
<evidence type="ECO:0000256" key="3">
    <source>
        <dbReference type="ARBA" id="ARBA00012687"/>
    </source>
</evidence>
<dbReference type="GO" id="GO:0009245">
    <property type="term" value="P:lipid A biosynthetic process"/>
    <property type="evidence" value="ECO:0007669"/>
    <property type="project" value="UniProtKB-UniRule"/>
</dbReference>
<protein>
    <recommendedName>
        <fullName evidence="4 11">Lipid-A-disaccharide synthase</fullName>
        <ecNumber evidence="3 11">2.4.1.182</ecNumber>
    </recommendedName>
</protein>
<comment type="similarity">
    <text evidence="2 11">Belongs to the LpxB family.</text>
</comment>
<sequence length="394" mass="43785">MKDTPLATISSIDSLHPLTIGLVAGETSGDILGAGLIRALKAKIPNARFVGVAGPLMQAEGCEAWYEMEELAVMGIVEVLERLPRLLKIRKDLTTRFTELKPDVFVGIDAPDFNITLEGRLKQQGIRTLHYVSPSVWAWRQKRVFKIGKATDMVLAFLPFEKAFYDKFNVPCRFIGHTMADAMPLQPDKAAARELLGIPQEAVCLALLPGSRHSEVEMLGADFLKTAQLLRQKILNLHVFVPLVNAKRREQFERIKQETTPDLNVHLVDGKAREIMIASDAALLASGTAALECMLAKCPMVVGYRMKPFTFWLAKRLVKTPYVSLPNLLSGKELVKELLQEKCQPQKLADELLSLLQGSEKVEALKQTFLHLHESIRCNADEQAAQAVLELAGK</sequence>
<evidence type="ECO:0000256" key="5">
    <source>
        <dbReference type="ARBA" id="ARBA00022516"/>
    </source>
</evidence>
<dbReference type="PANTHER" id="PTHR30372:SF4">
    <property type="entry name" value="LIPID-A-DISACCHARIDE SYNTHASE, MITOCHONDRIAL-RELATED"/>
    <property type="match status" value="1"/>
</dbReference>
<dbReference type="PANTHER" id="PTHR30372">
    <property type="entry name" value="LIPID-A-DISACCHARIDE SYNTHASE"/>
    <property type="match status" value="1"/>
</dbReference>
<name>A0A7C9GLT5_9GAMM</name>
<organism evidence="12 13">
    <name type="scientific">Photorhabdus khanii</name>
    <dbReference type="NCBI Taxonomy" id="1004150"/>
    <lineage>
        <taxon>Bacteria</taxon>
        <taxon>Pseudomonadati</taxon>
        <taxon>Pseudomonadota</taxon>
        <taxon>Gammaproteobacteria</taxon>
        <taxon>Enterobacterales</taxon>
        <taxon>Morganellaceae</taxon>
        <taxon>Photorhabdus</taxon>
    </lineage>
</organism>
<dbReference type="SUPFAM" id="SSF53756">
    <property type="entry name" value="UDP-Glycosyltransferase/glycogen phosphorylase"/>
    <property type="match status" value="1"/>
</dbReference>